<dbReference type="Gene3D" id="1.10.10.10">
    <property type="entry name" value="Winged helix-like DNA-binding domain superfamily/Winged helix DNA-binding domain"/>
    <property type="match status" value="1"/>
</dbReference>
<evidence type="ECO:0000256" key="7">
    <source>
        <dbReference type="ARBA" id="ARBA00023163"/>
    </source>
</evidence>
<dbReference type="Pfam" id="PF00392">
    <property type="entry name" value="GntR"/>
    <property type="match status" value="1"/>
</dbReference>
<organism evidence="9 10">
    <name type="scientific">Kurthia gibsonii</name>
    <dbReference type="NCBI Taxonomy" id="33946"/>
    <lineage>
        <taxon>Bacteria</taxon>
        <taxon>Bacillati</taxon>
        <taxon>Bacillota</taxon>
        <taxon>Bacilli</taxon>
        <taxon>Bacillales</taxon>
        <taxon>Caryophanaceae</taxon>
        <taxon>Kurthia</taxon>
    </lineage>
</organism>
<keyword evidence="3 9" id="KW-0808">Transferase</keyword>
<evidence type="ECO:0000313" key="9">
    <source>
        <dbReference type="EMBL" id="MEL5988366.1"/>
    </source>
</evidence>
<evidence type="ECO:0000256" key="2">
    <source>
        <dbReference type="ARBA" id="ARBA00005384"/>
    </source>
</evidence>
<dbReference type="InterPro" id="IPR036388">
    <property type="entry name" value="WH-like_DNA-bd_sf"/>
</dbReference>
<dbReference type="SUPFAM" id="SSF46785">
    <property type="entry name" value="Winged helix' DNA-binding domain"/>
    <property type="match status" value="1"/>
</dbReference>
<evidence type="ECO:0000256" key="4">
    <source>
        <dbReference type="ARBA" id="ARBA00022898"/>
    </source>
</evidence>
<dbReference type="SMART" id="SM00345">
    <property type="entry name" value="HTH_GNTR"/>
    <property type="match status" value="1"/>
</dbReference>
<dbReference type="InterPro" id="IPR000524">
    <property type="entry name" value="Tscrpt_reg_HTH_GntR"/>
</dbReference>
<dbReference type="PANTHER" id="PTHR46577:SF1">
    <property type="entry name" value="HTH-TYPE TRANSCRIPTIONAL REGULATORY PROTEIN GABR"/>
    <property type="match status" value="1"/>
</dbReference>
<evidence type="ECO:0000256" key="5">
    <source>
        <dbReference type="ARBA" id="ARBA00023015"/>
    </source>
</evidence>
<dbReference type="CDD" id="cd07377">
    <property type="entry name" value="WHTH_GntR"/>
    <property type="match status" value="1"/>
</dbReference>
<dbReference type="InterPro" id="IPR015424">
    <property type="entry name" value="PyrdxlP-dep_Trfase"/>
</dbReference>
<evidence type="ECO:0000256" key="1">
    <source>
        <dbReference type="ARBA" id="ARBA00001933"/>
    </source>
</evidence>
<comment type="caution">
    <text evidence="9">The sequence shown here is derived from an EMBL/GenBank/DDBJ whole genome shotgun (WGS) entry which is preliminary data.</text>
</comment>
<dbReference type="EMBL" id="JBCEWA010000005">
    <property type="protein sequence ID" value="MEL5988366.1"/>
    <property type="molecule type" value="Genomic_DNA"/>
</dbReference>
<keyword evidence="7" id="KW-0804">Transcription</keyword>
<reference evidence="9 10" key="1">
    <citation type="submission" date="2024-04" db="EMBL/GenBank/DDBJ databases">
        <authorList>
            <person name="Wu Y.S."/>
            <person name="Zhang L."/>
        </authorList>
    </citation>
    <scope>NUCLEOTIDE SEQUENCE [LARGE SCALE GENOMIC DNA]</scope>
    <source>
        <strain evidence="9 10">KG-01</strain>
    </source>
</reference>
<dbReference type="InterPro" id="IPR015421">
    <property type="entry name" value="PyrdxlP-dep_Trfase_major"/>
</dbReference>
<keyword evidence="5" id="KW-0805">Transcription regulation</keyword>
<dbReference type="InterPro" id="IPR036390">
    <property type="entry name" value="WH_DNA-bd_sf"/>
</dbReference>
<keyword evidence="10" id="KW-1185">Reference proteome</keyword>
<comment type="cofactor">
    <cofactor evidence="1">
        <name>pyridoxal 5'-phosphate</name>
        <dbReference type="ChEBI" id="CHEBI:597326"/>
    </cofactor>
</comment>
<sequence length="467" mass="54591">MQIQVNSKGKGRFIYQQIYRQIKEQILSHQVRAHHKLPPKRELAKSLAVSTNSVATAYDQLLAEGYIYTIERLGYFVEEIQRFDINDQITPSFPEILREEESSREGWISLSHMNANPKLFPFRKWLNCQAKIYEEHMDELSEMPHTQGPYILRKNIANFIYATRGVKCEPEQIIIHATSQGLMERLLMLQTTKTAFAVENPGYARYYQLLQRHQFKTHLIPLDDHGIDVKYIEQTNAQFVITTPSHQFPTGTIMPISRRVELLNWASRDEQRYIIEDDYDSEFKYQTDNVPSLQSLDYNRKVIYMGTFSKTLLPGMRISYMVLPTKLLAAYQEAFPLEIQPANNLALYTLNEFIESGQYEKHIRKMTKHYEEIRTALIEALSNNLTRDLVIYDIPAGLHFLIEVPTSKSYEEIEQAAQQEKLELYTLKRFSLNPLPLIQRNRLLVIGFANIQMEEVDEAIQRLARCI</sequence>
<dbReference type="Proteomes" id="UP001398420">
    <property type="component" value="Unassembled WGS sequence"/>
</dbReference>
<proteinExistence type="inferred from homology"/>
<comment type="similarity">
    <text evidence="2">In the C-terminal section; belongs to the class-I pyridoxal-phosphate-dependent aminotransferase family.</text>
</comment>
<protein>
    <submittedName>
        <fullName evidence="9">PLP-dependent aminotransferase family protein</fullName>
    </submittedName>
</protein>
<evidence type="ECO:0000256" key="3">
    <source>
        <dbReference type="ARBA" id="ARBA00022576"/>
    </source>
</evidence>
<keyword evidence="3 9" id="KW-0032">Aminotransferase</keyword>
<dbReference type="InterPro" id="IPR051446">
    <property type="entry name" value="HTH_trans_reg/aminotransferase"/>
</dbReference>
<dbReference type="PROSITE" id="PS50949">
    <property type="entry name" value="HTH_GNTR"/>
    <property type="match status" value="1"/>
</dbReference>
<accession>A0ABU9LKZ4</accession>
<dbReference type="Gene3D" id="3.40.640.10">
    <property type="entry name" value="Type I PLP-dependent aspartate aminotransferase-like (Major domain)"/>
    <property type="match status" value="1"/>
</dbReference>
<evidence type="ECO:0000259" key="8">
    <source>
        <dbReference type="PROSITE" id="PS50949"/>
    </source>
</evidence>
<evidence type="ECO:0000256" key="6">
    <source>
        <dbReference type="ARBA" id="ARBA00023125"/>
    </source>
</evidence>
<dbReference type="Pfam" id="PF00155">
    <property type="entry name" value="Aminotran_1_2"/>
    <property type="match status" value="1"/>
</dbReference>
<name>A0ABU9LKZ4_9BACL</name>
<evidence type="ECO:0000313" key="10">
    <source>
        <dbReference type="Proteomes" id="UP001398420"/>
    </source>
</evidence>
<keyword evidence="6" id="KW-0238">DNA-binding</keyword>
<feature type="domain" description="HTH gntR-type" evidence="8">
    <location>
        <begin position="12"/>
        <end position="80"/>
    </location>
</feature>
<dbReference type="GO" id="GO:0008483">
    <property type="term" value="F:transaminase activity"/>
    <property type="evidence" value="ECO:0007669"/>
    <property type="project" value="UniProtKB-KW"/>
</dbReference>
<gene>
    <name evidence="9" type="ORF">AAF454_08095</name>
</gene>
<dbReference type="CDD" id="cd00609">
    <property type="entry name" value="AAT_like"/>
    <property type="match status" value="1"/>
</dbReference>
<dbReference type="PANTHER" id="PTHR46577">
    <property type="entry name" value="HTH-TYPE TRANSCRIPTIONAL REGULATORY PROTEIN GABR"/>
    <property type="match status" value="1"/>
</dbReference>
<dbReference type="SUPFAM" id="SSF53383">
    <property type="entry name" value="PLP-dependent transferases"/>
    <property type="match status" value="1"/>
</dbReference>
<dbReference type="InterPro" id="IPR004839">
    <property type="entry name" value="Aminotransferase_I/II_large"/>
</dbReference>
<keyword evidence="4" id="KW-0663">Pyridoxal phosphate</keyword>